<keyword evidence="2" id="KW-1185">Reference proteome</keyword>
<name>A0ABD0WPV0_UMBPY</name>
<dbReference type="Proteomes" id="UP001557470">
    <property type="component" value="Unassembled WGS sequence"/>
</dbReference>
<evidence type="ECO:0000313" key="2">
    <source>
        <dbReference type="Proteomes" id="UP001557470"/>
    </source>
</evidence>
<reference evidence="1 2" key="1">
    <citation type="submission" date="2024-06" db="EMBL/GenBank/DDBJ databases">
        <authorList>
            <person name="Pan Q."/>
            <person name="Wen M."/>
            <person name="Jouanno E."/>
            <person name="Zahm M."/>
            <person name="Klopp C."/>
            <person name="Cabau C."/>
            <person name="Louis A."/>
            <person name="Berthelot C."/>
            <person name="Parey E."/>
            <person name="Roest Crollius H."/>
            <person name="Montfort J."/>
            <person name="Robinson-Rechavi M."/>
            <person name="Bouchez O."/>
            <person name="Lampietro C."/>
            <person name="Lopez Roques C."/>
            <person name="Donnadieu C."/>
            <person name="Postlethwait J."/>
            <person name="Bobe J."/>
            <person name="Verreycken H."/>
            <person name="Guiguen Y."/>
        </authorList>
    </citation>
    <scope>NUCLEOTIDE SEQUENCE [LARGE SCALE GENOMIC DNA]</scope>
    <source>
        <strain evidence="1">Up_M1</strain>
        <tissue evidence="1">Testis</tissue>
    </source>
</reference>
<comment type="caution">
    <text evidence="1">The sequence shown here is derived from an EMBL/GenBank/DDBJ whole genome shotgun (WGS) entry which is preliminary data.</text>
</comment>
<dbReference type="EMBL" id="JAGEUA010000005">
    <property type="protein sequence ID" value="KAL0978772.1"/>
    <property type="molecule type" value="Genomic_DNA"/>
</dbReference>
<sequence length="96" mass="10657">MYVHFKHPTLQTGKEGESYSAAVIERVFSPILRPKSLCMHNTDRLQWEPQLTPSFIKVTTDGAIHQVTSCGPPVFTVLNPLPLLHPFPCSSPGCRA</sequence>
<proteinExistence type="predicted"/>
<accession>A0ABD0WPV0</accession>
<protein>
    <submittedName>
        <fullName evidence="1">Uncharacterized protein</fullName>
    </submittedName>
</protein>
<evidence type="ECO:0000313" key="1">
    <source>
        <dbReference type="EMBL" id="KAL0978772.1"/>
    </source>
</evidence>
<gene>
    <name evidence="1" type="ORF">UPYG_G00174980</name>
</gene>
<dbReference type="AlphaFoldDB" id="A0ABD0WPV0"/>
<organism evidence="1 2">
    <name type="scientific">Umbra pygmaea</name>
    <name type="common">Eastern mudminnow</name>
    <dbReference type="NCBI Taxonomy" id="75934"/>
    <lineage>
        <taxon>Eukaryota</taxon>
        <taxon>Metazoa</taxon>
        <taxon>Chordata</taxon>
        <taxon>Craniata</taxon>
        <taxon>Vertebrata</taxon>
        <taxon>Euteleostomi</taxon>
        <taxon>Actinopterygii</taxon>
        <taxon>Neopterygii</taxon>
        <taxon>Teleostei</taxon>
        <taxon>Protacanthopterygii</taxon>
        <taxon>Esociformes</taxon>
        <taxon>Umbridae</taxon>
        <taxon>Umbra</taxon>
    </lineage>
</organism>